<dbReference type="GO" id="GO:0009007">
    <property type="term" value="F:site-specific DNA-methyltransferase (adenine-specific) activity"/>
    <property type="evidence" value="ECO:0007669"/>
    <property type="project" value="UniProtKB-EC"/>
</dbReference>
<evidence type="ECO:0008006" key="6">
    <source>
        <dbReference type="Google" id="ProtNLM"/>
    </source>
</evidence>
<keyword evidence="2" id="KW-0808">Transferase</keyword>
<evidence type="ECO:0000256" key="3">
    <source>
        <dbReference type="ARBA" id="ARBA00022691"/>
    </source>
</evidence>
<protein>
    <recommendedName>
        <fullName evidence="6">Site-specific DNA-methyltransferase (adenine-specific)</fullName>
    </recommendedName>
</protein>
<reference evidence="5" key="1">
    <citation type="submission" date="2019-01" db="EMBL/GenBank/DDBJ databases">
        <title>Draft genomes of a novel of Sporanaerobacter strains.</title>
        <authorList>
            <person name="Ma S."/>
        </authorList>
    </citation>
    <scope>NUCLEOTIDE SEQUENCE [LARGE SCALE GENOMIC DNA]</scope>
    <source>
        <strain evidence="5">NJN-17</strain>
    </source>
</reference>
<dbReference type="OrthoDB" id="9805629at2"/>
<dbReference type="Pfam" id="PF02086">
    <property type="entry name" value="MethyltransfD12"/>
    <property type="match status" value="1"/>
</dbReference>
<evidence type="ECO:0000256" key="2">
    <source>
        <dbReference type="ARBA" id="ARBA00022679"/>
    </source>
</evidence>
<name>A0A410QGB3_9FIRM</name>
<dbReference type="InterPro" id="IPR012327">
    <property type="entry name" value="MeTrfase_D12"/>
</dbReference>
<proteinExistence type="predicted"/>
<dbReference type="Gene3D" id="3.40.50.150">
    <property type="entry name" value="Vaccinia Virus protein VP39"/>
    <property type="match status" value="2"/>
</dbReference>
<organism evidence="4 5">
    <name type="scientific">Acidilutibacter cellobiosedens</name>
    <dbReference type="NCBI Taxonomy" id="2507161"/>
    <lineage>
        <taxon>Bacteria</taxon>
        <taxon>Bacillati</taxon>
        <taxon>Bacillota</taxon>
        <taxon>Tissierellia</taxon>
        <taxon>Tissierellales</taxon>
        <taxon>Acidilutibacteraceae</taxon>
        <taxon>Acidilutibacter</taxon>
    </lineage>
</organism>
<dbReference type="InterPro" id="IPR029063">
    <property type="entry name" value="SAM-dependent_MTases_sf"/>
</dbReference>
<evidence type="ECO:0000256" key="1">
    <source>
        <dbReference type="ARBA" id="ARBA00022603"/>
    </source>
</evidence>
<dbReference type="KEGG" id="spoa:EQM13_16445"/>
<dbReference type="Proteomes" id="UP000287969">
    <property type="component" value="Chromosome"/>
</dbReference>
<dbReference type="REBASE" id="297393">
    <property type="entry name" value="M.SspNJN17ORF16445P"/>
</dbReference>
<keyword evidence="1" id="KW-0489">Methyltransferase</keyword>
<gene>
    <name evidence="4" type="ORF">EQM13_16445</name>
</gene>
<dbReference type="EMBL" id="CP035282">
    <property type="protein sequence ID" value="QAT63041.1"/>
    <property type="molecule type" value="Genomic_DNA"/>
</dbReference>
<evidence type="ECO:0000313" key="4">
    <source>
        <dbReference type="EMBL" id="QAT63041.1"/>
    </source>
</evidence>
<dbReference type="GO" id="GO:0009307">
    <property type="term" value="P:DNA restriction-modification system"/>
    <property type="evidence" value="ECO:0007669"/>
    <property type="project" value="InterPro"/>
</dbReference>
<accession>A0A410QGB3</accession>
<evidence type="ECO:0000313" key="5">
    <source>
        <dbReference type="Proteomes" id="UP000287969"/>
    </source>
</evidence>
<keyword evidence="5" id="KW-1185">Reference proteome</keyword>
<dbReference type="RefSeq" id="WP_071139260.1">
    <property type="nucleotide sequence ID" value="NZ_CP035282.1"/>
</dbReference>
<keyword evidence="3" id="KW-0949">S-adenosyl-L-methionine</keyword>
<dbReference type="GO" id="GO:0032259">
    <property type="term" value="P:methylation"/>
    <property type="evidence" value="ECO:0007669"/>
    <property type="project" value="UniProtKB-KW"/>
</dbReference>
<dbReference type="PRINTS" id="PR00505">
    <property type="entry name" value="D12N6MTFRASE"/>
</dbReference>
<dbReference type="SUPFAM" id="SSF53335">
    <property type="entry name" value="S-adenosyl-L-methionine-dependent methyltransferases"/>
    <property type="match status" value="1"/>
</dbReference>
<dbReference type="AlphaFoldDB" id="A0A410QGB3"/>
<sequence>MFDKNKLYIENRRYLGNKNKLIPFINEVIYEECGNFNTFADIFAGTGIVAHSLNKADNKIIINDILYSNYLAYVTWLGNEAYDRKKIEGLIREFNHIKCERDNYVSQNFGGNYFSVEDAKKIGTIREEIDNISSRINFREKAILITSLLYGMDRTANTCGHYDTFRRSKSINPPLSLKVPAINDERNKNNDIFNMDANLLVKNIKSDIVYVDTPYNSRQYSDTYHLLENISKWDKPKVEGVARKAVNKFMGRSKYCTAEAPKAFRELIKDIQARYIIVSYNNMGKKGHSRSNAKISDEEILEILNEKGQVSIKEKNFKYYTSGKRRIENHKERLFIVKCK</sequence>